<accession>A0A1I6JXS0</accession>
<protein>
    <submittedName>
        <fullName evidence="2">Uncharacterized protein</fullName>
    </submittedName>
</protein>
<dbReference type="STRING" id="37658.SAMN05661086_02052"/>
<dbReference type="RefSeq" id="WP_177214674.1">
    <property type="nucleotide sequence ID" value="NZ_FOYZ01000007.1"/>
</dbReference>
<dbReference type="AlphaFoldDB" id="A0A1I6JXS0"/>
<dbReference type="Proteomes" id="UP000199659">
    <property type="component" value="Unassembled WGS sequence"/>
</dbReference>
<evidence type="ECO:0000313" key="2">
    <source>
        <dbReference type="EMBL" id="SFR83698.1"/>
    </source>
</evidence>
<name>A0A1I6JXS0_9FIRM</name>
<keyword evidence="1" id="KW-0812">Transmembrane</keyword>
<feature type="transmembrane region" description="Helical" evidence="1">
    <location>
        <begin position="20"/>
        <end position="37"/>
    </location>
</feature>
<dbReference type="EMBL" id="FOYZ01000007">
    <property type="protein sequence ID" value="SFR83698.1"/>
    <property type="molecule type" value="Genomic_DNA"/>
</dbReference>
<keyword evidence="3" id="KW-1185">Reference proteome</keyword>
<evidence type="ECO:0000313" key="3">
    <source>
        <dbReference type="Proteomes" id="UP000199659"/>
    </source>
</evidence>
<organism evidence="2 3">
    <name type="scientific">Anaeromicropila populeti</name>
    <dbReference type="NCBI Taxonomy" id="37658"/>
    <lineage>
        <taxon>Bacteria</taxon>
        <taxon>Bacillati</taxon>
        <taxon>Bacillota</taxon>
        <taxon>Clostridia</taxon>
        <taxon>Lachnospirales</taxon>
        <taxon>Lachnospiraceae</taxon>
        <taxon>Anaeromicropila</taxon>
    </lineage>
</organism>
<evidence type="ECO:0000256" key="1">
    <source>
        <dbReference type="SAM" id="Phobius"/>
    </source>
</evidence>
<reference evidence="2 3" key="1">
    <citation type="submission" date="2016-10" db="EMBL/GenBank/DDBJ databases">
        <authorList>
            <person name="de Groot N.N."/>
        </authorList>
    </citation>
    <scope>NUCLEOTIDE SEQUENCE [LARGE SCALE GENOMIC DNA]</scope>
    <source>
        <strain evidence="2 3">743A</strain>
    </source>
</reference>
<proteinExistence type="predicted"/>
<keyword evidence="1" id="KW-1133">Transmembrane helix</keyword>
<gene>
    <name evidence="2" type="ORF">SAMN05661086_02052</name>
</gene>
<keyword evidence="1" id="KW-0472">Membrane</keyword>
<sequence length="56" mass="6663">MEFSENNKSSMWIMGKEKEYANVNLICFPFSGGHFFIKEQEKFVLQEVLHILSEYN</sequence>